<accession>A0ABY5V301</accession>
<dbReference type="Proteomes" id="UP001058267">
    <property type="component" value="Chromosome"/>
</dbReference>
<dbReference type="RefSeq" id="WP_147513232.1">
    <property type="nucleotide sequence ID" value="NZ_CP102252.1"/>
</dbReference>
<proteinExistence type="predicted"/>
<evidence type="ECO:0000256" key="1">
    <source>
        <dbReference type="SAM" id="Phobius"/>
    </source>
</evidence>
<protein>
    <submittedName>
        <fullName evidence="2">Oligosaccharide repeat unit polymerase</fullName>
    </submittedName>
</protein>
<dbReference type="NCBIfam" id="NF033860">
    <property type="entry name" value="Wzy_O6_O28"/>
    <property type="match status" value="1"/>
</dbReference>
<gene>
    <name evidence="2" type="primary">wzy</name>
    <name evidence="2" type="ORF">NQ519_08220</name>
</gene>
<feature type="transmembrane region" description="Helical" evidence="1">
    <location>
        <begin position="88"/>
        <end position="111"/>
    </location>
</feature>
<feature type="transmembrane region" description="Helical" evidence="1">
    <location>
        <begin position="12"/>
        <end position="31"/>
    </location>
</feature>
<keyword evidence="1" id="KW-0472">Membrane</keyword>
<keyword evidence="1" id="KW-1133">Transmembrane helix</keyword>
<evidence type="ECO:0000313" key="2">
    <source>
        <dbReference type="EMBL" id="UWN63763.1"/>
    </source>
</evidence>
<keyword evidence="3" id="KW-1185">Reference proteome</keyword>
<dbReference type="EMBL" id="CP102252">
    <property type="protein sequence ID" value="UWN63763.1"/>
    <property type="molecule type" value="Genomic_DNA"/>
</dbReference>
<sequence>MKIIRDRYYKHLKFIVFIYILASIVSYGYTIATGTYNGDFSGYVVSLSPIVLGGMLLFSLSPFIYLWSRYSYYKKKKSKYSVPVHIPFVEGVAIFLIIIRLFLFGICIQRGGKVSDLGWLLTVLESISPVIYIYIYFISSRRKYKIIVILLFLGEAFFKRSLNIVFSVGCLVLFCYYDQIKSLIKRHVVICFFLILSFPTIVAQLYILRGELRGNNSVDFTEKSGSEVLCDVLAGRLSSYANACFIIEDAVGSYVYAQSLPATFFQSRICEIYGIHLVSWPDFKPEKYLHVRYQNGNYEAQDSSTSLMLGIPGILIMSFLKSPWVFLLNIGTILLIIEVCFQLISPLNVPFANEIPVLLLLYPVLSGVSIELFFVVMQLIGLRILLYFNNKFTQNTIPI</sequence>
<name>A0ABY5V301_9BACT</name>
<organism evidence="2 3">
    <name type="scientific">Alistipes senegalensis JC50</name>
    <dbReference type="NCBI Taxonomy" id="1033732"/>
    <lineage>
        <taxon>Bacteria</taxon>
        <taxon>Pseudomonadati</taxon>
        <taxon>Bacteroidota</taxon>
        <taxon>Bacteroidia</taxon>
        <taxon>Bacteroidales</taxon>
        <taxon>Rikenellaceae</taxon>
        <taxon>Alistipes</taxon>
    </lineage>
</organism>
<reference evidence="2" key="1">
    <citation type="journal article" date="2022" name="Cell">
        <title>Design, construction, and in vivo augmentation of a complex gut microbiome.</title>
        <authorList>
            <person name="Cheng A.G."/>
            <person name="Ho P.Y."/>
            <person name="Aranda-Diaz A."/>
            <person name="Jain S."/>
            <person name="Yu F.B."/>
            <person name="Meng X."/>
            <person name="Wang M."/>
            <person name="Iakiviak M."/>
            <person name="Nagashima K."/>
            <person name="Zhao A."/>
            <person name="Murugkar P."/>
            <person name="Patil A."/>
            <person name="Atabakhsh K."/>
            <person name="Weakley A."/>
            <person name="Yan J."/>
            <person name="Brumbaugh A.R."/>
            <person name="Higginbottom S."/>
            <person name="Dimas A."/>
            <person name="Shiver A.L."/>
            <person name="Deutschbauer A."/>
            <person name="Neff N."/>
            <person name="Sonnenburg J.L."/>
            <person name="Huang K.C."/>
            <person name="Fischbach M.A."/>
        </authorList>
    </citation>
    <scope>NUCLEOTIDE SEQUENCE</scope>
    <source>
        <strain evidence="2">JC50</strain>
    </source>
</reference>
<feature type="transmembrane region" description="Helical" evidence="1">
    <location>
        <begin position="324"/>
        <end position="344"/>
    </location>
</feature>
<evidence type="ECO:0000313" key="3">
    <source>
        <dbReference type="Proteomes" id="UP001058267"/>
    </source>
</evidence>
<feature type="transmembrane region" description="Helical" evidence="1">
    <location>
        <begin position="149"/>
        <end position="174"/>
    </location>
</feature>
<feature type="transmembrane region" description="Helical" evidence="1">
    <location>
        <begin position="186"/>
        <end position="208"/>
    </location>
</feature>
<feature type="transmembrane region" description="Helical" evidence="1">
    <location>
        <begin position="364"/>
        <end position="386"/>
    </location>
</feature>
<keyword evidence="1" id="KW-0812">Transmembrane</keyword>
<feature type="transmembrane region" description="Helical" evidence="1">
    <location>
        <begin position="117"/>
        <end position="137"/>
    </location>
</feature>
<feature type="transmembrane region" description="Helical" evidence="1">
    <location>
        <begin position="43"/>
        <end position="67"/>
    </location>
</feature>